<reference evidence="18" key="2">
    <citation type="submission" date="2021-02" db="EMBL/GenBank/DDBJ databases">
        <title>Aspergillus chevalieri M1 genome sequence.</title>
        <authorList>
            <person name="Kadooka C."/>
            <person name="Mori K."/>
            <person name="Futagami T."/>
        </authorList>
    </citation>
    <scope>NUCLEOTIDE SEQUENCE</scope>
    <source>
        <strain evidence="18">M1</strain>
    </source>
</reference>
<dbReference type="Gene3D" id="2.60.40.1730">
    <property type="entry name" value="tricorn interacting facor f3 domain"/>
    <property type="match status" value="1"/>
</dbReference>
<comment type="catalytic activity">
    <reaction evidence="1 16">
        <text>an epoxide + H2O = an ethanediol</text>
        <dbReference type="Rhea" id="RHEA:19037"/>
        <dbReference type="ChEBI" id="CHEBI:15377"/>
        <dbReference type="ChEBI" id="CHEBI:32955"/>
        <dbReference type="ChEBI" id="CHEBI:140594"/>
        <dbReference type="EC" id="3.3.2.10"/>
    </reaction>
</comment>
<dbReference type="PRINTS" id="PR00756">
    <property type="entry name" value="ALADIPTASE"/>
</dbReference>
<dbReference type="PANTHER" id="PTHR45726:SF3">
    <property type="entry name" value="LEUKOTRIENE A-4 HYDROLASE"/>
    <property type="match status" value="1"/>
</dbReference>
<dbReference type="FunFam" id="1.10.390.10:FF:000009">
    <property type="entry name" value="Leukotriene A(4) hydrolase"/>
    <property type="match status" value="1"/>
</dbReference>
<dbReference type="Gene3D" id="1.10.390.10">
    <property type="entry name" value="Neutral Protease Domain 2"/>
    <property type="match status" value="1"/>
</dbReference>
<feature type="active site" description="Proton acceptor" evidence="13">
    <location>
        <position position="347"/>
    </location>
</feature>
<keyword evidence="9 16" id="KW-0378">Hydrolase</keyword>
<dbReference type="InterPro" id="IPR012777">
    <property type="entry name" value="LTA4H"/>
</dbReference>
<evidence type="ECO:0000256" key="14">
    <source>
        <dbReference type="PIRSR" id="PIRSR612777-2"/>
    </source>
</evidence>
<organism evidence="18 19">
    <name type="scientific">Aspergillus chevalieri</name>
    <name type="common">Eurotium chevalieri</name>
    <dbReference type="NCBI Taxonomy" id="182096"/>
    <lineage>
        <taxon>Eukaryota</taxon>
        <taxon>Fungi</taxon>
        <taxon>Dikarya</taxon>
        <taxon>Ascomycota</taxon>
        <taxon>Pezizomycotina</taxon>
        <taxon>Eurotiomycetes</taxon>
        <taxon>Eurotiomycetidae</taxon>
        <taxon>Eurotiales</taxon>
        <taxon>Aspergillaceae</taxon>
        <taxon>Aspergillus</taxon>
        <taxon>Aspergillus subgen. Aspergillus</taxon>
    </lineage>
</organism>
<evidence type="ECO:0000256" key="9">
    <source>
        <dbReference type="ARBA" id="ARBA00022801"/>
    </source>
</evidence>
<keyword evidence="10 15" id="KW-0862">Zinc</keyword>
<dbReference type="InterPro" id="IPR016024">
    <property type="entry name" value="ARM-type_fold"/>
</dbReference>
<dbReference type="EC" id="3.3.2.10" evidence="16"/>
<evidence type="ECO:0000256" key="15">
    <source>
        <dbReference type="PIRSR" id="PIRSR612777-3"/>
    </source>
</evidence>
<dbReference type="InterPro" id="IPR042097">
    <property type="entry name" value="Aminopeptidase_N-like_N_sf"/>
</dbReference>
<dbReference type="GO" id="GO:0004177">
    <property type="term" value="F:aminopeptidase activity"/>
    <property type="evidence" value="ECO:0007669"/>
    <property type="project" value="TreeGrafter"/>
</dbReference>
<dbReference type="PANTHER" id="PTHR45726">
    <property type="entry name" value="LEUKOTRIENE A-4 HYDROLASE"/>
    <property type="match status" value="1"/>
</dbReference>
<dbReference type="InterPro" id="IPR001930">
    <property type="entry name" value="Peptidase_M1"/>
</dbReference>
<feature type="binding site" evidence="15">
    <location>
        <position position="369"/>
    </location>
    <ligand>
        <name>Zn(2+)</name>
        <dbReference type="ChEBI" id="CHEBI:29105"/>
        <note>catalytic</note>
    </ligand>
</feature>
<evidence type="ECO:0000256" key="16">
    <source>
        <dbReference type="RuleBase" id="RU361141"/>
    </source>
</evidence>
<dbReference type="NCBIfam" id="TIGR02411">
    <property type="entry name" value="leuko_A4_hydro"/>
    <property type="match status" value="1"/>
</dbReference>
<keyword evidence="12" id="KW-0539">Nucleus</keyword>
<evidence type="ECO:0000313" key="19">
    <source>
        <dbReference type="Proteomes" id="UP000637239"/>
    </source>
</evidence>
<dbReference type="InterPro" id="IPR015211">
    <property type="entry name" value="Peptidase_M1_C"/>
</dbReference>
<keyword evidence="19" id="KW-1185">Reference proteome</keyword>
<dbReference type="KEGG" id="ache:ACHE_50294S"/>
<dbReference type="InterPro" id="IPR038502">
    <property type="entry name" value="M1_LTA-4_hydro/amino_C_sf"/>
</dbReference>
<dbReference type="GO" id="GO:0004301">
    <property type="term" value="F:epoxide hydrolase activity"/>
    <property type="evidence" value="ECO:0007669"/>
    <property type="project" value="UniProtKB-EC"/>
</dbReference>
<dbReference type="InterPro" id="IPR045357">
    <property type="entry name" value="Aminopeptidase_N-like_N"/>
</dbReference>
<evidence type="ECO:0000256" key="8">
    <source>
        <dbReference type="ARBA" id="ARBA00022723"/>
    </source>
</evidence>
<dbReference type="EC" id="3.4.11.-" evidence="16"/>
<keyword evidence="7 16" id="KW-0645">Protease</keyword>
<dbReference type="SUPFAM" id="SSF55486">
    <property type="entry name" value="Metalloproteases ('zincins'), catalytic domain"/>
    <property type="match status" value="1"/>
</dbReference>
<feature type="binding site" evidence="15">
    <location>
        <position position="346"/>
    </location>
    <ligand>
        <name>Zn(2+)</name>
        <dbReference type="ChEBI" id="CHEBI:29105"/>
        <note>catalytic</note>
    </ligand>
</feature>
<feature type="binding site" evidence="14">
    <location>
        <begin position="185"/>
        <end position="187"/>
    </location>
    <ligand>
        <name>a peptide</name>
        <dbReference type="ChEBI" id="CHEBI:60466"/>
    </ligand>
</feature>
<evidence type="ECO:0000256" key="7">
    <source>
        <dbReference type="ARBA" id="ARBA00022670"/>
    </source>
</evidence>
<dbReference type="Pfam" id="PF01433">
    <property type="entry name" value="Peptidase_M1"/>
    <property type="match status" value="1"/>
</dbReference>
<comment type="subcellular location">
    <subcellularLocation>
        <location evidence="4 16">Cytoplasm</location>
    </subcellularLocation>
    <subcellularLocation>
        <location evidence="3">Nucleus</location>
    </subcellularLocation>
</comment>
<evidence type="ECO:0000256" key="13">
    <source>
        <dbReference type="PIRSR" id="PIRSR612777-1"/>
    </source>
</evidence>
<keyword evidence="11 16" id="KW-0482">Metalloprotease</keyword>
<dbReference type="CDD" id="cd09599">
    <property type="entry name" value="M1_LTA4H"/>
    <property type="match status" value="1"/>
</dbReference>
<feature type="binding site" evidence="14">
    <location>
        <begin position="614"/>
        <end position="616"/>
    </location>
    <ligand>
        <name>a peptide</name>
        <dbReference type="ChEBI" id="CHEBI:60466"/>
    </ligand>
</feature>
<dbReference type="GO" id="GO:0005634">
    <property type="term" value="C:nucleus"/>
    <property type="evidence" value="ECO:0007669"/>
    <property type="project" value="UniProtKB-SubCell"/>
</dbReference>
<protein>
    <recommendedName>
        <fullName evidence="16">Leukotriene A(4) hydrolase</fullName>
        <shortName evidence="16">LTA-4 hydrolase</shortName>
        <ecNumber evidence="16">3.3.2.10</ecNumber>
        <ecNumber evidence="16">3.4.11.-</ecNumber>
    </recommendedName>
</protein>
<dbReference type="FunFam" id="1.25.40.320:FF:000001">
    <property type="entry name" value="Leukotriene A(4) hydrolase"/>
    <property type="match status" value="1"/>
</dbReference>
<feature type="binding site" evidence="15">
    <location>
        <position position="350"/>
    </location>
    <ligand>
        <name>Zn(2+)</name>
        <dbReference type="ChEBI" id="CHEBI:29105"/>
        <note>catalytic</note>
    </ligand>
</feature>
<evidence type="ECO:0000256" key="11">
    <source>
        <dbReference type="ARBA" id="ARBA00023049"/>
    </source>
</evidence>
<dbReference type="SUPFAM" id="SSF48371">
    <property type="entry name" value="ARM repeat"/>
    <property type="match status" value="1"/>
</dbReference>
<dbReference type="Pfam" id="PF17900">
    <property type="entry name" value="Peptidase_M1_N"/>
    <property type="match status" value="1"/>
</dbReference>
<evidence type="ECO:0000313" key="18">
    <source>
        <dbReference type="EMBL" id="BCR89096.1"/>
    </source>
</evidence>
<comment type="function">
    <text evidence="2">Aminopeptidase that preferentially cleaves di- and tripeptides. Also has low epoxide hydrolase activity (in vitro). Can hydrolyze the epoxide leukotriene LTA(4) but it forms preferentially 5,6-dihydroxy-7,9,11,14-eicosatetraenoic acid rather than the cytokine leukotriene B(4) as the product compared to the homologous mammalian enzyme (in vitro).</text>
</comment>
<name>A0A7R7VQS6_ASPCH</name>
<comment type="cofactor">
    <cofactor evidence="15 16">
        <name>Zn(2+)</name>
        <dbReference type="ChEBI" id="CHEBI:29105"/>
    </cofactor>
    <text evidence="15 16">Binds 1 zinc ion per subunit.</text>
</comment>
<evidence type="ECO:0000256" key="1">
    <source>
        <dbReference type="ARBA" id="ARBA00001268"/>
    </source>
</evidence>
<keyword evidence="6 16" id="KW-0963">Cytoplasm</keyword>
<accession>A0A7R7VQS6</accession>
<dbReference type="InterPro" id="IPR049980">
    <property type="entry name" value="LTA4H_cat"/>
</dbReference>
<dbReference type="FunFam" id="2.60.40.1730:FF:000004">
    <property type="entry name" value="Leukotriene A(4) hydrolase"/>
    <property type="match status" value="1"/>
</dbReference>
<feature type="active site" description="Proton donor" evidence="13">
    <location>
        <position position="434"/>
    </location>
</feature>
<dbReference type="Gene3D" id="1.25.40.320">
    <property type="entry name" value="Peptidase M1, leukotriene A4 hydrolase/aminopeptidase C-terminal domain"/>
    <property type="match status" value="1"/>
</dbReference>
<dbReference type="InterPro" id="IPR014782">
    <property type="entry name" value="Peptidase_M1_dom"/>
</dbReference>
<dbReference type="GO" id="GO:0008270">
    <property type="term" value="F:zinc ion binding"/>
    <property type="evidence" value="ECO:0007669"/>
    <property type="project" value="InterPro"/>
</dbReference>
<dbReference type="GeneID" id="66983454"/>
<evidence type="ECO:0000256" key="10">
    <source>
        <dbReference type="ARBA" id="ARBA00022833"/>
    </source>
</evidence>
<reference evidence="18" key="1">
    <citation type="submission" date="2021-01" db="EMBL/GenBank/DDBJ databases">
        <authorList>
            <consortium name="Aspergillus chevalieri M1 genome sequencing consortium"/>
            <person name="Kazuki M."/>
            <person name="Futagami T."/>
        </authorList>
    </citation>
    <scope>NUCLEOTIDE SEQUENCE</scope>
    <source>
        <strain evidence="18">M1</strain>
    </source>
</reference>
<evidence type="ECO:0000256" key="5">
    <source>
        <dbReference type="ARBA" id="ARBA00010136"/>
    </source>
</evidence>
<evidence type="ECO:0000259" key="17">
    <source>
        <dbReference type="SMART" id="SM01263"/>
    </source>
</evidence>
<dbReference type="GO" id="GO:0006508">
    <property type="term" value="P:proteolysis"/>
    <property type="evidence" value="ECO:0007669"/>
    <property type="project" value="UniProtKB-KW"/>
</dbReference>
<dbReference type="Gene3D" id="3.30.2010.30">
    <property type="match status" value="1"/>
</dbReference>
<dbReference type="GO" id="GO:0008237">
    <property type="term" value="F:metallopeptidase activity"/>
    <property type="evidence" value="ECO:0007669"/>
    <property type="project" value="UniProtKB-KW"/>
</dbReference>
<dbReference type="InterPro" id="IPR027268">
    <property type="entry name" value="Peptidase_M4/M1_CTD_sf"/>
</dbReference>
<dbReference type="InterPro" id="IPR034015">
    <property type="entry name" value="M1_LTA4H"/>
</dbReference>
<evidence type="ECO:0000256" key="12">
    <source>
        <dbReference type="ARBA" id="ARBA00023242"/>
    </source>
</evidence>
<dbReference type="FunFam" id="3.30.2010.30:FF:000001">
    <property type="entry name" value="Leukotriene A(4) hydrolase"/>
    <property type="match status" value="1"/>
</dbReference>
<dbReference type="GO" id="GO:0005829">
    <property type="term" value="C:cytosol"/>
    <property type="evidence" value="ECO:0007669"/>
    <property type="project" value="TreeGrafter"/>
</dbReference>
<sequence length="662" mass="75076">MVLSPLPHLLRVSFSLRGSIRASVPSIYPSIAVQIRWIVPRGQRRSMATIINSPRDPNTLSNYNNWISTHITANFDILFDQKKLAGNVVHRLKSITDAQSQDVILDANHLDIGDVKVDGKQSQWELLPPLESYGTALKIKLDHAVKLDETIEVDISVRTTEKCTALQWLTPAQTSNKKYPYMFSQCQAIHARSIFPCQDTPDVKSTLDFNITSPHPVIASGLPVRDSPPASQPGGKSLYRFHQKVPIPSYLFALASGDISEATIGPRSVVATSPDKVEECKWELEADTEKFINAIEKIVYNYAWGEYNVLILPPSFPYGGMENPIFTFATPSIISKDRENVDVIAHELAHSWSGNLVTNASWEHFWLNEGWTTYLERRILGAVHGEPYRHFSAIIGWKALSDSVEHFGRDHEFTKLVIDLKGKDPDDAFSSIPYEKGFNFLFHLETLLGKAKFDKFIPHYFTVFKEKSLDSYEFKTTILDFFQSDPDASKLLNDLEWDKWFYAPGLPPKPQFDTSLVDVVYELAEKWQSLPESSFKPQASDIEGLTANQLVIFLEQVLLFEQLKPDLTKLMGEVYGLSKSENIEVANLYFQVGLKAGDESVFGPTANLLGRIGRMKFVRPLYRNLQKVNRTLAIETFEKNKDFYHPICRAMVEKDLFGKKDN</sequence>
<feature type="binding site" evidence="14">
    <location>
        <begin position="317"/>
        <end position="322"/>
    </location>
    <ligand>
        <name>a peptide</name>
        <dbReference type="ChEBI" id="CHEBI:60466"/>
    </ligand>
</feature>
<feature type="domain" description="Peptidase M1 leukotriene A4 hydrolase/aminopeptidase C-terminal" evidence="17">
    <location>
        <begin position="515"/>
        <end position="656"/>
    </location>
</feature>
<gene>
    <name evidence="18" type="ORF">ACHE_50294S</name>
</gene>
<dbReference type="Pfam" id="PF09127">
    <property type="entry name" value="Leuk-A4-hydro_C"/>
    <property type="match status" value="1"/>
</dbReference>
<dbReference type="EMBL" id="AP024420">
    <property type="protein sequence ID" value="BCR89096.1"/>
    <property type="molecule type" value="Genomic_DNA"/>
</dbReference>
<comment type="similarity">
    <text evidence="5 16">Belongs to the peptidase M1 family.</text>
</comment>
<dbReference type="RefSeq" id="XP_043137618.1">
    <property type="nucleotide sequence ID" value="XM_043279995.1"/>
</dbReference>
<evidence type="ECO:0000256" key="2">
    <source>
        <dbReference type="ARBA" id="ARBA00002142"/>
    </source>
</evidence>
<dbReference type="AlphaFoldDB" id="A0A7R7VQS6"/>
<evidence type="ECO:0000256" key="6">
    <source>
        <dbReference type="ARBA" id="ARBA00022490"/>
    </source>
</evidence>
<proteinExistence type="inferred from homology"/>
<dbReference type="SMART" id="SM01263">
    <property type="entry name" value="Leuk-A4-hydro_C"/>
    <property type="match status" value="1"/>
</dbReference>
<dbReference type="Proteomes" id="UP000637239">
    <property type="component" value="Chromosome 5"/>
</dbReference>
<dbReference type="SUPFAM" id="SSF63737">
    <property type="entry name" value="Leukotriene A4 hydrolase N-terminal domain"/>
    <property type="match status" value="1"/>
</dbReference>
<evidence type="ECO:0000256" key="4">
    <source>
        <dbReference type="ARBA" id="ARBA00004496"/>
    </source>
</evidence>
<keyword evidence="8 15" id="KW-0479">Metal-binding</keyword>
<evidence type="ECO:0000256" key="3">
    <source>
        <dbReference type="ARBA" id="ARBA00004123"/>
    </source>
</evidence>